<accession>A0ACB8RYE8</accession>
<protein>
    <submittedName>
        <fullName evidence="1">Uncharacterized protein</fullName>
    </submittedName>
</protein>
<name>A0ACB8RYE8_9AGAM</name>
<dbReference type="EMBL" id="MU275881">
    <property type="protein sequence ID" value="KAI0048837.1"/>
    <property type="molecule type" value="Genomic_DNA"/>
</dbReference>
<dbReference type="Proteomes" id="UP000814033">
    <property type="component" value="Unassembled WGS sequence"/>
</dbReference>
<reference evidence="1" key="2">
    <citation type="journal article" date="2022" name="New Phytol.">
        <title>Evolutionary transition to the ectomycorrhizal habit in the genomes of a hyperdiverse lineage of mushroom-forming fungi.</title>
        <authorList>
            <person name="Looney B."/>
            <person name="Miyauchi S."/>
            <person name="Morin E."/>
            <person name="Drula E."/>
            <person name="Courty P.E."/>
            <person name="Kohler A."/>
            <person name="Kuo A."/>
            <person name="LaButti K."/>
            <person name="Pangilinan J."/>
            <person name="Lipzen A."/>
            <person name="Riley R."/>
            <person name="Andreopoulos W."/>
            <person name="He G."/>
            <person name="Johnson J."/>
            <person name="Nolan M."/>
            <person name="Tritt A."/>
            <person name="Barry K.W."/>
            <person name="Grigoriev I.V."/>
            <person name="Nagy L.G."/>
            <person name="Hibbett D."/>
            <person name="Henrissat B."/>
            <person name="Matheny P.B."/>
            <person name="Labbe J."/>
            <person name="Martin F.M."/>
        </authorList>
    </citation>
    <scope>NUCLEOTIDE SEQUENCE</scope>
    <source>
        <strain evidence="1">FP105234-sp</strain>
    </source>
</reference>
<evidence type="ECO:0000313" key="1">
    <source>
        <dbReference type="EMBL" id="KAI0048837.1"/>
    </source>
</evidence>
<reference evidence="1" key="1">
    <citation type="submission" date="2021-02" db="EMBL/GenBank/DDBJ databases">
        <authorList>
            <consortium name="DOE Joint Genome Institute"/>
            <person name="Ahrendt S."/>
            <person name="Looney B.P."/>
            <person name="Miyauchi S."/>
            <person name="Morin E."/>
            <person name="Drula E."/>
            <person name="Courty P.E."/>
            <person name="Chicoki N."/>
            <person name="Fauchery L."/>
            <person name="Kohler A."/>
            <person name="Kuo A."/>
            <person name="Labutti K."/>
            <person name="Pangilinan J."/>
            <person name="Lipzen A."/>
            <person name="Riley R."/>
            <person name="Andreopoulos W."/>
            <person name="He G."/>
            <person name="Johnson J."/>
            <person name="Barry K.W."/>
            <person name="Grigoriev I.V."/>
            <person name="Nagy L."/>
            <person name="Hibbett D."/>
            <person name="Henrissat B."/>
            <person name="Matheny P.B."/>
            <person name="Labbe J."/>
            <person name="Martin F."/>
        </authorList>
    </citation>
    <scope>NUCLEOTIDE SEQUENCE</scope>
    <source>
        <strain evidence="1">FP105234-sp</strain>
    </source>
</reference>
<evidence type="ECO:0000313" key="2">
    <source>
        <dbReference type="Proteomes" id="UP000814033"/>
    </source>
</evidence>
<keyword evidence="2" id="KW-1185">Reference proteome</keyword>
<sequence length="52" mass="6052">MHFVRFWPDIPTAGLESCPKIQIHMALAFQIHRDLRHISLAEGFATFDQNED</sequence>
<organism evidence="1 2">
    <name type="scientific">Auriscalpium vulgare</name>
    <dbReference type="NCBI Taxonomy" id="40419"/>
    <lineage>
        <taxon>Eukaryota</taxon>
        <taxon>Fungi</taxon>
        <taxon>Dikarya</taxon>
        <taxon>Basidiomycota</taxon>
        <taxon>Agaricomycotina</taxon>
        <taxon>Agaricomycetes</taxon>
        <taxon>Russulales</taxon>
        <taxon>Auriscalpiaceae</taxon>
        <taxon>Auriscalpium</taxon>
    </lineage>
</organism>
<proteinExistence type="predicted"/>
<gene>
    <name evidence="1" type="ORF">FA95DRAFT_1604939</name>
</gene>
<comment type="caution">
    <text evidence="1">The sequence shown here is derived from an EMBL/GenBank/DDBJ whole genome shotgun (WGS) entry which is preliminary data.</text>
</comment>